<dbReference type="Gene3D" id="3.30.700.10">
    <property type="entry name" value="Glycoprotein, Type 4 Pilin"/>
    <property type="match status" value="1"/>
</dbReference>
<keyword evidence="2" id="KW-1133">Transmembrane helix</keyword>
<keyword evidence="2" id="KW-0472">Membrane</keyword>
<feature type="region of interest" description="Disordered" evidence="1">
    <location>
        <begin position="152"/>
        <end position="178"/>
    </location>
</feature>
<dbReference type="AlphaFoldDB" id="A0A2W1JJD7"/>
<name>A0A2W1JJD7_9CYAN</name>
<dbReference type="Pfam" id="PF16734">
    <property type="entry name" value="Pilin_GH"/>
    <property type="match status" value="1"/>
</dbReference>
<protein>
    <recommendedName>
        <fullName evidence="5">General secretion pathway protein GspH</fullName>
    </recommendedName>
</protein>
<sequence>MSNSRPNTRQNKGGVSSMVKILGGCGCLAVGGFVLMILLAIALPSFLRELALARKSEGAGSLSAINRSQQAYRLENKGFATSIDDLDGRIVNRYFDSRIVPQLSTMTTAIATTVPLKGTDLKSYTAFVFVLESAATDLKFVSGICETDVPSRLPPAAPPAPSSETEPVQCPLGSSLVE</sequence>
<dbReference type="InterPro" id="IPR031975">
    <property type="entry name" value="Pilin_GH"/>
</dbReference>
<dbReference type="Proteomes" id="UP000248857">
    <property type="component" value="Unassembled WGS sequence"/>
</dbReference>
<dbReference type="EMBL" id="PQWO01000005">
    <property type="protein sequence ID" value="PZD73593.1"/>
    <property type="molecule type" value="Genomic_DNA"/>
</dbReference>
<feature type="compositionally biased region" description="Pro residues" evidence="1">
    <location>
        <begin position="152"/>
        <end position="161"/>
    </location>
</feature>
<evidence type="ECO:0000256" key="1">
    <source>
        <dbReference type="SAM" id="MobiDB-lite"/>
    </source>
</evidence>
<feature type="transmembrane region" description="Helical" evidence="2">
    <location>
        <begin position="21"/>
        <end position="47"/>
    </location>
</feature>
<evidence type="ECO:0000313" key="4">
    <source>
        <dbReference type="Proteomes" id="UP000248857"/>
    </source>
</evidence>
<dbReference type="InterPro" id="IPR045584">
    <property type="entry name" value="Pilin-like"/>
</dbReference>
<reference evidence="3 4" key="1">
    <citation type="journal article" date="2018" name="Sci. Rep.">
        <title>A novel species of the marine cyanobacterium Acaryochloris with a unique pigment content and lifestyle.</title>
        <authorList>
            <person name="Partensky F."/>
            <person name="Six C."/>
            <person name="Ratin M."/>
            <person name="Garczarek L."/>
            <person name="Vaulot D."/>
            <person name="Probert I."/>
            <person name="Calteau A."/>
            <person name="Gourvil P."/>
            <person name="Marie D."/>
            <person name="Grebert T."/>
            <person name="Bouchier C."/>
            <person name="Le Panse S."/>
            <person name="Gachenot M."/>
            <person name="Rodriguez F."/>
            <person name="Garrido J.L."/>
        </authorList>
    </citation>
    <scope>NUCLEOTIDE SEQUENCE [LARGE SCALE GENOMIC DNA]</scope>
    <source>
        <strain evidence="3 4">RCC1774</strain>
    </source>
</reference>
<organism evidence="3 4">
    <name type="scientific">Acaryochloris thomasi RCC1774</name>
    <dbReference type="NCBI Taxonomy" id="1764569"/>
    <lineage>
        <taxon>Bacteria</taxon>
        <taxon>Bacillati</taxon>
        <taxon>Cyanobacteriota</taxon>
        <taxon>Cyanophyceae</taxon>
        <taxon>Acaryochloridales</taxon>
        <taxon>Acaryochloridaceae</taxon>
        <taxon>Acaryochloris</taxon>
        <taxon>Acaryochloris thomasi</taxon>
    </lineage>
</organism>
<comment type="caution">
    <text evidence="3">The sequence shown here is derived from an EMBL/GenBank/DDBJ whole genome shotgun (WGS) entry which is preliminary data.</text>
</comment>
<evidence type="ECO:0000256" key="2">
    <source>
        <dbReference type="SAM" id="Phobius"/>
    </source>
</evidence>
<dbReference type="OrthoDB" id="458583at2"/>
<evidence type="ECO:0008006" key="5">
    <source>
        <dbReference type="Google" id="ProtNLM"/>
    </source>
</evidence>
<evidence type="ECO:0000313" key="3">
    <source>
        <dbReference type="EMBL" id="PZD73593.1"/>
    </source>
</evidence>
<proteinExistence type="predicted"/>
<keyword evidence="2" id="KW-0812">Transmembrane</keyword>
<dbReference type="RefSeq" id="WP_110985863.1">
    <property type="nucleotide sequence ID" value="NZ_CAWNWM010000005.1"/>
</dbReference>
<keyword evidence="4" id="KW-1185">Reference proteome</keyword>
<accession>A0A2W1JJD7</accession>
<gene>
    <name evidence="3" type="ORF">C1752_01890</name>
</gene>
<dbReference type="SUPFAM" id="SSF54523">
    <property type="entry name" value="Pili subunits"/>
    <property type="match status" value="1"/>
</dbReference>